<dbReference type="EMBL" id="OC855067">
    <property type="protein sequence ID" value="CAD7621142.1"/>
    <property type="molecule type" value="Genomic_DNA"/>
</dbReference>
<dbReference type="GO" id="GO:0000209">
    <property type="term" value="P:protein polyubiquitination"/>
    <property type="evidence" value="ECO:0007669"/>
    <property type="project" value="TreeGrafter"/>
</dbReference>
<dbReference type="PANTHER" id="PTHR46016:SF1">
    <property type="entry name" value="RING-TYPE DOMAIN-CONTAINING PROTEIN"/>
    <property type="match status" value="1"/>
</dbReference>
<dbReference type="PANTHER" id="PTHR46016">
    <property type="entry name" value="ZINC FINGER, RING/FYVE/PHD-TYPE"/>
    <property type="match status" value="1"/>
</dbReference>
<keyword evidence="1 3" id="KW-0863">Zinc-finger</keyword>
<dbReference type="GO" id="GO:0061630">
    <property type="term" value="F:ubiquitin protein ligase activity"/>
    <property type="evidence" value="ECO:0007669"/>
    <property type="project" value="TreeGrafter"/>
</dbReference>
<sequence length="221" mass="25287">MPGYLRNRFPDLSAEDRDEYTCSICREILDSPVTTTCCLQAFCEDCITEWLQTNTTCPYDRNPLTTDGLSQAPRILVNTLGRFMICCDYWDVGCREMVPLKELSQHRVDCGYKNLKCTKCQCVRIGRHDCIKTLRKIKRKAETELYSLRMVRNRESGIPNEMTICTKCKLVRTEGHDCIDDLLAINRKTMADIEALREGNDNDPNDYGSRGGPGCFSYGLH</sequence>
<dbReference type="GO" id="GO:0008270">
    <property type="term" value="F:zinc ion binding"/>
    <property type="evidence" value="ECO:0007669"/>
    <property type="project" value="UniProtKB-KW"/>
</dbReference>
<evidence type="ECO:0000256" key="2">
    <source>
        <dbReference type="ARBA" id="ARBA00022833"/>
    </source>
</evidence>
<dbReference type="EMBL" id="CAJPIZ010000492">
    <property type="protein sequence ID" value="CAG2101572.1"/>
    <property type="molecule type" value="Genomic_DNA"/>
</dbReference>
<keyword evidence="1 3" id="KW-0479">Metal-binding</keyword>
<evidence type="ECO:0000259" key="4">
    <source>
        <dbReference type="PROSITE" id="PS50089"/>
    </source>
</evidence>
<dbReference type="AlphaFoldDB" id="A0A7R9KDL7"/>
<keyword evidence="2" id="KW-0862">Zinc</keyword>
<evidence type="ECO:0000313" key="6">
    <source>
        <dbReference type="Proteomes" id="UP000759131"/>
    </source>
</evidence>
<dbReference type="GO" id="GO:0006511">
    <property type="term" value="P:ubiquitin-dependent protein catabolic process"/>
    <property type="evidence" value="ECO:0007669"/>
    <property type="project" value="TreeGrafter"/>
</dbReference>
<dbReference type="InterPro" id="IPR051438">
    <property type="entry name" value="RNF_E3_ubiq-protein_ligase"/>
</dbReference>
<dbReference type="OrthoDB" id="6105938at2759"/>
<organism evidence="5">
    <name type="scientific">Medioppia subpectinata</name>
    <dbReference type="NCBI Taxonomy" id="1979941"/>
    <lineage>
        <taxon>Eukaryota</taxon>
        <taxon>Metazoa</taxon>
        <taxon>Ecdysozoa</taxon>
        <taxon>Arthropoda</taxon>
        <taxon>Chelicerata</taxon>
        <taxon>Arachnida</taxon>
        <taxon>Acari</taxon>
        <taxon>Acariformes</taxon>
        <taxon>Sarcoptiformes</taxon>
        <taxon>Oribatida</taxon>
        <taxon>Brachypylina</taxon>
        <taxon>Oppioidea</taxon>
        <taxon>Oppiidae</taxon>
        <taxon>Medioppia</taxon>
    </lineage>
</organism>
<evidence type="ECO:0000256" key="1">
    <source>
        <dbReference type="ARBA" id="ARBA00022771"/>
    </source>
</evidence>
<evidence type="ECO:0000256" key="3">
    <source>
        <dbReference type="PROSITE-ProRule" id="PRU00175"/>
    </source>
</evidence>
<evidence type="ECO:0000313" key="5">
    <source>
        <dbReference type="EMBL" id="CAD7621142.1"/>
    </source>
</evidence>
<dbReference type="Pfam" id="PF13923">
    <property type="entry name" value="zf-C3HC4_2"/>
    <property type="match status" value="1"/>
</dbReference>
<keyword evidence="6" id="KW-1185">Reference proteome</keyword>
<dbReference type="InterPro" id="IPR013083">
    <property type="entry name" value="Znf_RING/FYVE/PHD"/>
</dbReference>
<dbReference type="SUPFAM" id="SSF57850">
    <property type="entry name" value="RING/U-box"/>
    <property type="match status" value="1"/>
</dbReference>
<accession>A0A7R9KDL7</accession>
<name>A0A7R9KDL7_9ACAR</name>
<feature type="domain" description="RING-type" evidence="4">
    <location>
        <begin position="22"/>
        <end position="61"/>
    </location>
</feature>
<gene>
    <name evidence="5" type="ORF">OSB1V03_LOCUS1618</name>
</gene>
<reference evidence="5" key="1">
    <citation type="submission" date="2020-11" db="EMBL/GenBank/DDBJ databases">
        <authorList>
            <person name="Tran Van P."/>
        </authorList>
    </citation>
    <scope>NUCLEOTIDE SEQUENCE</scope>
</reference>
<protein>
    <recommendedName>
        <fullName evidence="4">RING-type domain-containing protein</fullName>
    </recommendedName>
</protein>
<dbReference type="InterPro" id="IPR001841">
    <property type="entry name" value="Znf_RING"/>
</dbReference>
<feature type="non-terminal residue" evidence="5">
    <location>
        <position position="1"/>
    </location>
</feature>
<dbReference type="PROSITE" id="PS50089">
    <property type="entry name" value="ZF_RING_2"/>
    <property type="match status" value="1"/>
</dbReference>
<dbReference type="Proteomes" id="UP000759131">
    <property type="component" value="Unassembled WGS sequence"/>
</dbReference>
<dbReference type="Gene3D" id="3.30.40.10">
    <property type="entry name" value="Zinc/RING finger domain, C3HC4 (zinc finger)"/>
    <property type="match status" value="1"/>
</dbReference>
<proteinExistence type="predicted"/>